<evidence type="ECO:0000256" key="1">
    <source>
        <dbReference type="ARBA" id="ARBA00004903"/>
    </source>
</evidence>
<dbReference type="InterPro" id="IPR001796">
    <property type="entry name" value="DHFR_dom"/>
</dbReference>
<dbReference type="EMBL" id="QKZT01000004">
    <property type="protein sequence ID" value="PZX54798.1"/>
    <property type="molecule type" value="Genomic_DNA"/>
</dbReference>
<dbReference type="InterPro" id="IPR012259">
    <property type="entry name" value="DHFR"/>
</dbReference>
<dbReference type="GO" id="GO:0046654">
    <property type="term" value="P:tetrahydrofolate biosynthetic process"/>
    <property type="evidence" value="ECO:0007669"/>
    <property type="project" value="UniProtKB-UniPathway"/>
</dbReference>
<comment type="function">
    <text evidence="7 8">Key enzyme in folate metabolism. Catalyzes an essential reaction for de novo glycine and purine synthesis, and for DNA precursor synthesis.</text>
</comment>
<keyword evidence="11" id="KW-1185">Reference proteome</keyword>
<dbReference type="Gene3D" id="3.40.430.10">
    <property type="entry name" value="Dihydrofolate Reductase, subunit A"/>
    <property type="match status" value="1"/>
</dbReference>
<reference evidence="10 11" key="1">
    <citation type="submission" date="2018-06" db="EMBL/GenBank/DDBJ databases">
        <title>Genomic Encyclopedia of Archaeal and Bacterial Type Strains, Phase II (KMG-II): from individual species to whole genera.</title>
        <authorList>
            <person name="Goeker M."/>
        </authorList>
    </citation>
    <scope>NUCLEOTIDE SEQUENCE [LARGE SCALE GENOMIC DNA]</scope>
    <source>
        <strain evidence="10 11">DSM 19830</strain>
    </source>
</reference>
<dbReference type="RefSeq" id="WP_111317218.1">
    <property type="nucleotide sequence ID" value="NZ_QKZT01000004.1"/>
</dbReference>
<evidence type="ECO:0000256" key="5">
    <source>
        <dbReference type="ARBA" id="ARBA00022857"/>
    </source>
</evidence>
<keyword evidence="5 8" id="KW-0521">NADP</keyword>
<keyword evidence="6 8" id="KW-0560">Oxidoreductase</keyword>
<dbReference type="GO" id="GO:0070401">
    <property type="term" value="F:NADP+ binding"/>
    <property type="evidence" value="ECO:0007669"/>
    <property type="project" value="UniProtKB-ARBA"/>
</dbReference>
<organism evidence="10 11">
    <name type="scientific">Algoriphagus chordae</name>
    <dbReference type="NCBI Taxonomy" id="237019"/>
    <lineage>
        <taxon>Bacteria</taxon>
        <taxon>Pseudomonadati</taxon>
        <taxon>Bacteroidota</taxon>
        <taxon>Cytophagia</taxon>
        <taxon>Cytophagales</taxon>
        <taxon>Cyclobacteriaceae</taxon>
        <taxon>Algoriphagus</taxon>
    </lineage>
</organism>
<dbReference type="PROSITE" id="PS51330">
    <property type="entry name" value="DHFR_2"/>
    <property type="match status" value="1"/>
</dbReference>
<dbReference type="Proteomes" id="UP000248882">
    <property type="component" value="Unassembled WGS sequence"/>
</dbReference>
<accession>A0A2W7R1Z2</accession>
<dbReference type="OrthoDB" id="9804315at2"/>
<dbReference type="SUPFAM" id="SSF53597">
    <property type="entry name" value="Dihydrofolate reductase-like"/>
    <property type="match status" value="1"/>
</dbReference>
<sequence>MKISLIAALATNHVIGKQNDLVWRLPDDFKRFKSITSDHYILMGRKTFESLGKPLPHRTHLVITRNKDYQVPEGHFVFENVKDAFSFCQDKEVSQLYVIGGGEIYCQTLPLADELVLTEVEASPEGDTYFPEFDKDNWKVTFSEFHPADDRHQYAFSYVNYERIHKQHV</sequence>
<gene>
    <name evidence="10" type="ORF">LV85_01136</name>
</gene>
<dbReference type="FunFam" id="3.40.430.10:FF:000001">
    <property type="entry name" value="Dihydrofolate reductase"/>
    <property type="match status" value="1"/>
</dbReference>
<dbReference type="PANTHER" id="PTHR48069">
    <property type="entry name" value="DIHYDROFOLATE REDUCTASE"/>
    <property type="match status" value="1"/>
</dbReference>
<dbReference type="PRINTS" id="PR00070">
    <property type="entry name" value="DHFR"/>
</dbReference>
<evidence type="ECO:0000259" key="9">
    <source>
        <dbReference type="PROSITE" id="PS51330"/>
    </source>
</evidence>
<evidence type="ECO:0000313" key="11">
    <source>
        <dbReference type="Proteomes" id="UP000248882"/>
    </source>
</evidence>
<dbReference type="GO" id="GO:0004146">
    <property type="term" value="F:dihydrofolate reductase activity"/>
    <property type="evidence" value="ECO:0007669"/>
    <property type="project" value="UniProtKB-EC"/>
</dbReference>
<dbReference type="AlphaFoldDB" id="A0A2W7R1Z2"/>
<dbReference type="UniPathway" id="UPA00077">
    <property type="reaction ID" value="UER00158"/>
</dbReference>
<dbReference type="PIRSF" id="PIRSF000194">
    <property type="entry name" value="DHFR"/>
    <property type="match status" value="1"/>
</dbReference>
<feature type="domain" description="DHFR" evidence="9">
    <location>
        <begin position="2"/>
        <end position="163"/>
    </location>
</feature>
<evidence type="ECO:0000313" key="10">
    <source>
        <dbReference type="EMBL" id="PZX54798.1"/>
    </source>
</evidence>
<evidence type="ECO:0000256" key="6">
    <source>
        <dbReference type="ARBA" id="ARBA00023002"/>
    </source>
</evidence>
<comment type="catalytic activity">
    <reaction evidence="8">
        <text>(6S)-5,6,7,8-tetrahydrofolate + NADP(+) = 7,8-dihydrofolate + NADPH + H(+)</text>
        <dbReference type="Rhea" id="RHEA:15009"/>
        <dbReference type="ChEBI" id="CHEBI:15378"/>
        <dbReference type="ChEBI" id="CHEBI:57451"/>
        <dbReference type="ChEBI" id="CHEBI:57453"/>
        <dbReference type="ChEBI" id="CHEBI:57783"/>
        <dbReference type="ChEBI" id="CHEBI:58349"/>
        <dbReference type="EC" id="1.5.1.3"/>
    </reaction>
</comment>
<dbReference type="GO" id="GO:0006730">
    <property type="term" value="P:one-carbon metabolic process"/>
    <property type="evidence" value="ECO:0007669"/>
    <property type="project" value="UniProtKB-KW"/>
</dbReference>
<dbReference type="GO" id="GO:0005829">
    <property type="term" value="C:cytosol"/>
    <property type="evidence" value="ECO:0007669"/>
    <property type="project" value="TreeGrafter"/>
</dbReference>
<dbReference type="PANTHER" id="PTHR48069:SF3">
    <property type="entry name" value="DIHYDROFOLATE REDUCTASE"/>
    <property type="match status" value="1"/>
</dbReference>
<evidence type="ECO:0000256" key="3">
    <source>
        <dbReference type="ARBA" id="ARBA00012856"/>
    </source>
</evidence>
<evidence type="ECO:0000256" key="7">
    <source>
        <dbReference type="ARBA" id="ARBA00025067"/>
    </source>
</evidence>
<dbReference type="InterPro" id="IPR024072">
    <property type="entry name" value="DHFR-like_dom_sf"/>
</dbReference>
<comment type="caution">
    <text evidence="10">The sequence shown here is derived from an EMBL/GenBank/DDBJ whole genome shotgun (WGS) entry which is preliminary data.</text>
</comment>
<dbReference type="Pfam" id="PF00186">
    <property type="entry name" value="DHFR_1"/>
    <property type="match status" value="1"/>
</dbReference>
<dbReference type="CDD" id="cd00209">
    <property type="entry name" value="DHFR"/>
    <property type="match status" value="1"/>
</dbReference>
<dbReference type="GO" id="GO:0046452">
    <property type="term" value="P:dihydrofolate metabolic process"/>
    <property type="evidence" value="ECO:0007669"/>
    <property type="project" value="TreeGrafter"/>
</dbReference>
<evidence type="ECO:0000256" key="4">
    <source>
        <dbReference type="ARBA" id="ARBA00022563"/>
    </source>
</evidence>
<protein>
    <recommendedName>
        <fullName evidence="3 8">Dihydrofolate reductase</fullName>
        <ecNumber evidence="3 8">1.5.1.3</ecNumber>
    </recommendedName>
</protein>
<comment type="similarity">
    <text evidence="2 8">Belongs to the dihydrofolate reductase family.</text>
</comment>
<dbReference type="GO" id="GO:0046655">
    <property type="term" value="P:folic acid metabolic process"/>
    <property type="evidence" value="ECO:0007669"/>
    <property type="project" value="TreeGrafter"/>
</dbReference>
<evidence type="ECO:0000256" key="8">
    <source>
        <dbReference type="PIRNR" id="PIRNR000194"/>
    </source>
</evidence>
<dbReference type="EC" id="1.5.1.3" evidence="3 8"/>
<name>A0A2W7R1Z2_9BACT</name>
<keyword evidence="4 8" id="KW-0554">One-carbon metabolism</keyword>
<proteinExistence type="inferred from homology"/>
<comment type="pathway">
    <text evidence="1 8">Cofactor biosynthesis; tetrahydrofolate biosynthesis; 5,6,7,8-tetrahydrofolate from 7,8-dihydrofolate: step 1/1.</text>
</comment>
<evidence type="ECO:0000256" key="2">
    <source>
        <dbReference type="ARBA" id="ARBA00009539"/>
    </source>
</evidence>